<accession>A0A2S9PSR3</accession>
<proteinExistence type="predicted"/>
<organism evidence="2 3">
    <name type="scientific">Streptomyces solincola</name>
    <dbReference type="NCBI Taxonomy" id="2100817"/>
    <lineage>
        <taxon>Bacteria</taxon>
        <taxon>Bacillati</taxon>
        <taxon>Actinomycetota</taxon>
        <taxon>Actinomycetes</taxon>
        <taxon>Kitasatosporales</taxon>
        <taxon>Streptomycetaceae</taxon>
        <taxon>Streptomyces</taxon>
    </lineage>
</organism>
<keyword evidence="3" id="KW-1185">Reference proteome</keyword>
<reference evidence="2 3" key="1">
    <citation type="submission" date="2018-03" db="EMBL/GenBank/DDBJ databases">
        <title>Novel Streptomyces sp. from soil.</title>
        <authorList>
            <person name="Tan G.Y.A."/>
            <person name="Lee Z.Y."/>
        </authorList>
    </citation>
    <scope>NUCLEOTIDE SEQUENCE [LARGE SCALE GENOMIC DNA]</scope>
    <source>
        <strain evidence="2 3">ST5x</strain>
    </source>
</reference>
<feature type="compositionally biased region" description="Basic residues" evidence="1">
    <location>
        <begin position="1"/>
        <end position="11"/>
    </location>
</feature>
<feature type="region of interest" description="Disordered" evidence="1">
    <location>
        <begin position="1"/>
        <end position="20"/>
    </location>
</feature>
<dbReference type="OrthoDB" id="3976083at2"/>
<dbReference type="AlphaFoldDB" id="A0A2S9PSR3"/>
<dbReference type="Pfam" id="PF13583">
    <property type="entry name" value="Reprolysin_4"/>
    <property type="match status" value="1"/>
</dbReference>
<dbReference type="InterPro" id="IPR024079">
    <property type="entry name" value="MetalloPept_cat_dom_sf"/>
</dbReference>
<dbReference type="Proteomes" id="UP000239322">
    <property type="component" value="Unassembled WGS sequence"/>
</dbReference>
<gene>
    <name evidence="2" type="ORF">C6N75_20155</name>
</gene>
<protein>
    <recommendedName>
        <fullName evidence="4">Peptidyl-Asp metallopeptidase</fullName>
    </recommendedName>
</protein>
<dbReference type="EMBL" id="PVLV01000315">
    <property type="protein sequence ID" value="PRH77458.1"/>
    <property type="molecule type" value="Genomic_DNA"/>
</dbReference>
<comment type="caution">
    <text evidence="2">The sequence shown here is derived from an EMBL/GenBank/DDBJ whole genome shotgun (WGS) entry which is preliminary data.</text>
</comment>
<feature type="region of interest" description="Disordered" evidence="1">
    <location>
        <begin position="68"/>
        <end position="97"/>
    </location>
</feature>
<dbReference type="Gene3D" id="3.40.390.10">
    <property type="entry name" value="Collagenase (Catalytic Domain)"/>
    <property type="match status" value="1"/>
</dbReference>
<dbReference type="SUPFAM" id="SSF55486">
    <property type="entry name" value="Metalloproteases ('zincins'), catalytic domain"/>
    <property type="match status" value="1"/>
</dbReference>
<name>A0A2S9PSR3_9ACTN</name>
<evidence type="ECO:0008006" key="4">
    <source>
        <dbReference type="Google" id="ProtNLM"/>
    </source>
</evidence>
<evidence type="ECO:0000256" key="1">
    <source>
        <dbReference type="SAM" id="MobiDB-lite"/>
    </source>
</evidence>
<evidence type="ECO:0000313" key="3">
    <source>
        <dbReference type="Proteomes" id="UP000239322"/>
    </source>
</evidence>
<evidence type="ECO:0000313" key="2">
    <source>
        <dbReference type="EMBL" id="PRH77458.1"/>
    </source>
</evidence>
<dbReference type="GO" id="GO:0008237">
    <property type="term" value="F:metallopeptidase activity"/>
    <property type="evidence" value="ECO:0007669"/>
    <property type="project" value="InterPro"/>
</dbReference>
<sequence length="360" mass="36839">MRHRTGARRTSRPAPRDASCCERTQMRLATASAGAAALAIVLGTAGPADPAAPGSGYGSAAVSARHAAAAGGRAEESRGPLAERAGDESGPPGGRAAAACRAVELPEHHCAGLAVPRYTARPVTVDVLAAFTPAASREAGGAQAVRTRIRRAVASASQAFAASGVNARLRLVSVTAVAVPAKLDRPVDALLRGVSRRGDGIADGLPALRDRVGADLVTVVTGSQGAAGLAHRPRQVTPATSGYGYSLVAQSALAHHSLAHEIGHNLGARHDHVTEPGGSGSARGYFPASGAWSTLEAYESSCRRTTGGPCTRINRFSNPRLTHQGERLGRPAGGSRAADSARLFNAVVRHVADYRRRPAG</sequence>